<protein>
    <submittedName>
        <fullName evidence="1">Uncharacterized protein</fullName>
    </submittedName>
</protein>
<comment type="caution">
    <text evidence="1">The sequence shown here is derived from an EMBL/GenBank/DDBJ whole genome shotgun (WGS) entry which is preliminary data.</text>
</comment>
<evidence type="ECO:0000313" key="1">
    <source>
        <dbReference type="EMBL" id="GEW16681.1"/>
    </source>
</evidence>
<proteinExistence type="predicted"/>
<dbReference type="EMBL" id="BKCJ010047605">
    <property type="protein sequence ID" value="GEW16681.1"/>
    <property type="molecule type" value="Genomic_DNA"/>
</dbReference>
<dbReference type="PANTHER" id="PTHR47150">
    <property type="entry name" value="OS12G0169200 PROTEIN"/>
    <property type="match status" value="1"/>
</dbReference>
<dbReference type="AlphaFoldDB" id="A0A699GUW5"/>
<accession>A0A699GUW5</accession>
<dbReference type="PANTHER" id="PTHR47150:SF5">
    <property type="entry name" value="OS07G0546750 PROTEIN"/>
    <property type="match status" value="1"/>
</dbReference>
<name>A0A699GUW5_TANCI</name>
<gene>
    <name evidence="1" type="ORF">Tci_188657</name>
</gene>
<sequence>MAYGAIPDALDEYLQMGTTTACKSLQMFCKAIMELYGEEFLRKPTYTDMKNSMLITMKSMDFLGCLLVVAKGQVTGERNLTCQVKCRSRSSTIVTSLKDDLFFFARGVLESTNVIMEALRMPVTLFDSGWSRSDKVKVINFIPRNRPYLNSG</sequence>
<reference evidence="1" key="1">
    <citation type="journal article" date="2019" name="Sci. Rep.">
        <title>Draft genome of Tanacetum cinerariifolium, the natural source of mosquito coil.</title>
        <authorList>
            <person name="Yamashiro T."/>
            <person name="Shiraishi A."/>
            <person name="Satake H."/>
            <person name="Nakayama K."/>
        </authorList>
    </citation>
    <scope>NUCLEOTIDE SEQUENCE</scope>
</reference>
<organism evidence="1">
    <name type="scientific">Tanacetum cinerariifolium</name>
    <name type="common">Dalmatian daisy</name>
    <name type="synonym">Chrysanthemum cinerariifolium</name>
    <dbReference type="NCBI Taxonomy" id="118510"/>
    <lineage>
        <taxon>Eukaryota</taxon>
        <taxon>Viridiplantae</taxon>
        <taxon>Streptophyta</taxon>
        <taxon>Embryophyta</taxon>
        <taxon>Tracheophyta</taxon>
        <taxon>Spermatophyta</taxon>
        <taxon>Magnoliopsida</taxon>
        <taxon>eudicotyledons</taxon>
        <taxon>Gunneridae</taxon>
        <taxon>Pentapetalae</taxon>
        <taxon>asterids</taxon>
        <taxon>campanulids</taxon>
        <taxon>Asterales</taxon>
        <taxon>Asteraceae</taxon>
        <taxon>Asteroideae</taxon>
        <taxon>Anthemideae</taxon>
        <taxon>Anthemidinae</taxon>
        <taxon>Tanacetum</taxon>
    </lineage>
</organism>